<dbReference type="EMBL" id="BMMD01000005">
    <property type="protein sequence ID" value="GGJ76301.1"/>
    <property type="molecule type" value="Genomic_DNA"/>
</dbReference>
<sequence>MANLDESADLVITHQDLTERARLQSPNAIHVSVENFMNSPKYDEIVMMMIQSEGVR</sequence>
<dbReference type="Proteomes" id="UP000636956">
    <property type="component" value="Unassembled WGS sequence"/>
</dbReference>
<reference evidence="2" key="2">
    <citation type="submission" date="2020-09" db="EMBL/GenBank/DDBJ databases">
        <authorList>
            <person name="Sun Q."/>
            <person name="Zhou Y."/>
        </authorList>
    </citation>
    <scope>NUCLEOTIDE SEQUENCE</scope>
    <source>
        <strain evidence="2">CGMCC 1.8984</strain>
    </source>
</reference>
<dbReference type="GO" id="GO:0009401">
    <property type="term" value="P:phosphoenolpyruvate-dependent sugar phosphotransferase system"/>
    <property type="evidence" value="ECO:0007669"/>
    <property type="project" value="InterPro"/>
</dbReference>
<dbReference type="RefSeq" id="WP_188742643.1">
    <property type="nucleotide sequence ID" value="NZ_BAABFW010000021.1"/>
</dbReference>
<organism evidence="2 3">
    <name type="scientific">Agromyces bauzanensis</name>
    <dbReference type="NCBI Taxonomy" id="1308924"/>
    <lineage>
        <taxon>Bacteria</taxon>
        <taxon>Bacillati</taxon>
        <taxon>Actinomycetota</taxon>
        <taxon>Actinomycetes</taxon>
        <taxon>Micrococcales</taxon>
        <taxon>Microbacteriaceae</taxon>
        <taxon>Agromyces</taxon>
    </lineage>
</organism>
<accession>A0A917PGJ6</accession>
<dbReference type="InterPro" id="IPR036095">
    <property type="entry name" value="PTS_EIIB-like_sf"/>
</dbReference>
<dbReference type="AlphaFoldDB" id="A0A917PGJ6"/>
<dbReference type="SUPFAM" id="SSF52794">
    <property type="entry name" value="PTS system IIB component-like"/>
    <property type="match status" value="1"/>
</dbReference>
<evidence type="ECO:0000313" key="2">
    <source>
        <dbReference type="EMBL" id="GGJ76301.1"/>
    </source>
</evidence>
<gene>
    <name evidence="2" type="ORF">GCM10011372_13170</name>
</gene>
<protein>
    <submittedName>
        <fullName evidence="2">Uncharacterized protein</fullName>
    </submittedName>
</protein>
<dbReference type="GO" id="GO:0008982">
    <property type="term" value="F:protein-N(PI)-phosphohistidine-sugar phosphotransferase activity"/>
    <property type="evidence" value="ECO:0007669"/>
    <property type="project" value="InterPro"/>
</dbReference>
<name>A0A917PGJ6_9MICO</name>
<comment type="caution">
    <text evidence="2">The sequence shown here is derived from an EMBL/GenBank/DDBJ whole genome shotgun (WGS) entry which is preliminary data.</text>
</comment>
<keyword evidence="3" id="KW-1185">Reference proteome</keyword>
<reference evidence="2" key="1">
    <citation type="journal article" date="2014" name="Int. J. Syst. Evol. Microbiol.">
        <title>Complete genome sequence of Corynebacterium casei LMG S-19264T (=DSM 44701T), isolated from a smear-ripened cheese.</title>
        <authorList>
            <consortium name="US DOE Joint Genome Institute (JGI-PGF)"/>
            <person name="Walter F."/>
            <person name="Albersmeier A."/>
            <person name="Kalinowski J."/>
            <person name="Ruckert C."/>
        </authorList>
    </citation>
    <scope>NUCLEOTIDE SEQUENCE</scope>
    <source>
        <strain evidence="2">CGMCC 1.8984</strain>
    </source>
</reference>
<proteinExistence type="predicted"/>
<dbReference type="Gene3D" id="3.40.50.2300">
    <property type="match status" value="1"/>
</dbReference>
<keyword evidence="1" id="KW-0808">Transferase</keyword>
<evidence type="ECO:0000256" key="1">
    <source>
        <dbReference type="ARBA" id="ARBA00022679"/>
    </source>
</evidence>
<evidence type="ECO:0000313" key="3">
    <source>
        <dbReference type="Proteomes" id="UP000636956"/>
    </source>
</evidence>